<accession>A0A9P4LKQ8</accession>
<gene>
    <name evidence="9" type="ORF">EK21DRAFT_113808</name>
</gene>
<feature type="compositionally biased region" description="Basic and acidic residues" evidence="6">
    <location>
        <begin position="127"/>
        <end position="139"/>
    </location>
</feature>
<evidence type="ECO:0000256" key="1">
    <source>
        <dbReference type="ARBA" id="ARBA00004141"/>
    </source>
</evidence>
<name>A0A9P4LKQ8_9PLEO</name>
<dbReference type="InterPro" id="IPR049326">
    <property type="entry name" value="Rhodopsin_dom_fungi"/>
</dbReference>
<organism evidence="9 10">
    <name type="scientific">Setomelanomma holmii</name>
    <dbReference type="NCBI Taxonomy" id="210430"/>
    <lineage>
        <taxon>Eukaryota</taxon>
        <taxon>Fungi</taxon>
        <taxon>Dikarya</taxon>
        <taxon>Ascomycota</taxon>
        <taxon>Pezizomycotina</taxon>
        <taxon>Dothideomycetes</taxon>
        <taxon>Pleosporomycetidae</taxon>
        <taxon>Pleosporales</taxon>
        <taxon>Pleosporineae</taxon>
        <taxon>Phaeosphaeriaceae</taxon>
        <taxon>Setomelanomma</taxon>
    </lineage>
</organism>
<evidence type="ECO:0000313" key="9">
    <source>
        <dbReference type="EMBL" id="KAF2028470.1"/>
    </source>
</evidence>
<dbReference type="GO" id="GO:0016020">
    <property type="term" value="C:membrane"/>
    <property type="evidence" value="ECO:0007669"/>
    <property type="project" value="UniProtKB-SubCell"/>
</dbReference>
<feature type="transmembrane region" description="Helical" evidence="7">
    <location>
        <begin position="15"/>
        <end position="40"/>
    </location>
</feature>
<keyword evidence="4 7" id="KW-0472">Membrane</keyword>
<feature type="region of interest" description="Disordered" evidence="6">
    <location>
        <begin position="123"/>
        <end position="151"/>
    </location>
</feature>
<keyword evidence="2 7" id="KW-0812">Transmembrane</keyword>
<comment type="similarity">
    <text evidence="5">Belongs to the SAT4 family.</text>
</comment>
<evidence type="ECO:0000256" key="6">
    <source>
        <dbReference type="SAM" id="MobiDB-lite"/>
    </source>
</evidence>
<comment type="caution">
    <text evidence="9">The sequence shown here is derived from an EMBL/GenBank/DDBJ whole genome shotgun (WGS) entry which is preliminary data.</text>
</comment>
<dbReference type="Pfam" id="PF20684">
    <property type="entry name" value="Fung_rhodopsin"/>
    <property type="match status" value="1"/>
</dbReference>
<proteinExistence type="inferred from homology"/>
<evidence type="ECO:0000256" key="4">
    <source>
        <dbReference type="ARBA" id="ARBA00023136"/>
    </source>
</evidence>
<dbReference type="InterPro" id="IPR052337">
    <property type="entry name" value="SAT4-like"/>
</dbReference>
<evidence type="ECO:0000256" key="3">
    <source>
        <dbReference type="ARBA" id="ARBA00022989"/>
    </source>
</evidence>
<evidence type="ECO:0000313" key="10">
    <source>
        <dbReference type="Proteomes" id="UP000799777"/>
    </source>
</evidence>
<reference evidence="9" key="1">
    <citation type="journal article" date="2020" name="Stud. Mycol.">
        <title>101 Dothideomycetes genomes: a test case for predicting lifestyles and emergence of pathogens.</title>
        <authorList>
            <person name="Haridas S."/>
            <person name="Albert R."/>
            <person name="Binder M."/>
            <person name="Bloem J."/>
            <person name="Labutti K."/>
            <person name="Salamov A."/>
            <person name="Andreopoulos B."/>
            <person name="Baker S."/>
            <person name="Barry K."/>
            <person name="Bills G."/>
            <person name="Bluhm B."/>
            <person name="Cannon C."/>
            <person name="Castanera R."/>
            <person name="Culley D."/>
            <person name="Daum C."/>
            <person name="Ezra D."/>
            <person name="Gonzalez J."/>
            <person name="Henrissat B."/>
            <person name="Kuo A."/>
            <person name="Liang C."/>
            <person name="Lipzen A."/>
            <person name="Lutzoni F."/>
            <person name="Magnuson J."/>
            <person name="Mondo S."/>
            <person name="Nolan M."/>
            <person name="Ohm R."/>
            <person name="Pangilinan J."/>
            <person name="Park H.-J."/>
            <person name="Ramirez L."/>
            <person name="Alfaro M."/>
            <person name="Sun H."/>
            <person name="Tritt A."/>
            <person name="Yoshinaga Y."/>
            <person name="Zwiers L.-H."/>
            <person name="Turgeon B."/>
            <person name="Goodwin S."/>
            <person name="Spatafora J."/>
            <person name="Crous P."/>
            <person name="Grigoriev I."/>
        </authorList>
    </citation>
    <scope>NUCLEOTIDE SEQUENCE</scope>
    <source>
        <strain evidence="9">CBS 110217</strain>
    </source>
</reference>
<dbReference type="PANTHER" id="PTHR33048:SF47">
    <property type="entry name" value="INTEGRAL MEMBRANE PROTEIN-RELATED"/>
    <property type="match status" value="1"/>
</dbReference>
<sequence>MNRLTLYMEDQSTSIMYHANAALNITTDLLVAALLVRQIWKLQIAKKQKIALLMILTIGRVVVISIFRLYFLILVAKHPQDQTCGPAAYWSALEYNFAIVCASTPVLKPLIIQLVPMFGSRFGSSKRSKDNSGRSHDSRSNGFMRLNCKPSHSTMNEDVRLEHGITALPHTYQQRICGSKEIHVGRDFEQRSLNENEGRVSGDSRKEFYSGWEWARRQR</sequence>
<evidence type="ECO:0000256" key="7">
    <source>
        <dbReference type="SAM" id="Phobius"/>
    </source>
</evidence>
<comment type="subcellular location">
    <subcellularLocation>
        <location evidence="1">Membrane</location>
        <topology evidence="1">Multi-pass membrane protein</topology>
    </subcellularLocation>
</comment>
<evidence type="ECO:0000256" key="5">
    <source>
        <dbReference type="ARBA" id="ARBA00038359"/>
    </source>
</evidence>
<dbReference type="PANTHER" id="PTHR33048">
    <property type="entry name" value="PTH11-LIKE INTEGRAL MEMBRANE PROTEIN (AFU_ORTHOLOGUE AFUA_5G11245)"/>
    <property type="match status" value="1"/>
</dbReference>
<evidence type="ECO:0000259" key="8">
    <source>
        <dbReference type="Pfam" id="PF20684"/>
    </source>
</evidence>
<feature type="transmembrane region" description="Helical" evidence="7">
    <location>
        <begin position="52"/>
        <end position="75"/>
    </location>
</feature>
<keyword evidence="10" id="KW-1185">Reference proteome</keyword>
<keyword evidence="3 7" id="KW-1133">Transmembrane helix</keyword>
<protein>
    <recommendedName>
        <fullName evidence="8">Rhodopsin domain-containing protein</fullName>
    </recommendedName>
</protein>
<evidence type="ECO:0000256" key="2">
    <source>
        <dbReference type="ARBA" id="ARBA00022692"/>
    </source>
</evidence>
<dbReference type="OrthoDB" id="444631at2759"/>
<dbReference type="EMBL" id="ML978212">
    <property type="protein sequence ID" value="KAF2028470.1"/>
    <property type="molecule type" value="Genomic_DNA"/>
</dbReference>
<dbReference type="AlphaFoldDB" id="A0A9P4LKQ8"/>
<feature type="domain" description="Rhodopsin" evidence="8">
    <location>
        <begin position="14"/>
        <end position="111"/>
    </location>
</feature>
<dbReference type="Proteomes" id="UP000799777">
    <property type="component" value="Unassembled WGS sequence"/>
</dbReference>